<dbReference type="EMBL" id="KN823179">
    <property type="protein sequence ID" value="KIO20313.1"/>
    <property type="molecule type" value="Genomic_DNA"/>
</dbReference>
<reference evidence="2 3" key="1">
    <citation type="submission" date="2014-04" db="EMBL/GenBank/DDBJ databases">
        <authorList>
            <consortium name="DOE Joint Genome Institute"/>
            <person name="Kuo A."/>
            <person name="Girlanda M."/>
            <person name="Perotto S."/>
            <person name="Kohler A."/>
            <person name="Nagy L.G."/>
            <person name="Floudas D."/>
            <person name="Copeland A."/>
            <person name="Barry K.W."/>
            <person name="Cichocki N."/>
            <person name="Veneault-Fourrey C."/>
            <person name="LaButti K."/>
            <person name="Lindquist E.A."/>
            <person name="Lipzen A."/>
            <person name="Lundell T."/>
            <person name="Morin E."/>
            <person name="Murat C."/>
            <person name="Sun H."/>
            <person name="Tunlid A."/>
            <person name="Henrissat B."/>
            <person name="Grigoriev I.V."/>
            <person name="Hibbett D.S."/>
            <person name="Martin F."/>
            <person name="Nordberg H.P."/>
            <person name="Cantor M.N."/>
            <person name="Hua S.X."/>
        </authorList>
    </citation>
    <scope>NUCLEOTIDE SEQUENCE [LARGE SCALE GENOMIC DNA]</scope>
    <source>
        <strain evidence="2 3">MUT 4182</strain>
    </source>
</reference>
<accession>A0A0C3KFQ9</accession>
<dbReference type="PANTHER" id="PTHR37834">
    <property type="entry name" value="GDSL-LIKE LIPASE/ACYLHYDROLASE DOMAIN PROTEIN (AFU_ORTHOLOGUE AFUA_2G00620)"/>
    <property type="match status" value="1"/>
</dbReference>
<dbReference type="Pfam" id="PF13472">
    <property type="entry name" value="Lipase_GDSL_2"/>
    <property type="match status" value="1"/>
</dbReference>
<dbReference type="Gene3D" id="2.60.120.260">
    <property type="entry name" value="Galactose-binding domain-like"/>
    <property type="match status" value="1"/>
</dbReference>
<dbReference type="HOGENOM" id="CLU_867551_0_0_1"/>
<evidence type="ECO:0000313" key="2">
    <source>
        <dbReference type="EMBL" id="KIO20313.1"/>
    </source>
</evidence>
<proteinExistence type="predicted"/>
<dbReference type="Gene3D" id="3.40.50.1110">
    <property type="entry name" value="SGNH hydrolase"/>
    <property type="match status" value="1"/>
</dbReference>
<feature type="domain" description="SGNH hydrolase-type esterase" evidence="1">
    <location>
        <begin position="152"/>
        <end position="343"/>
    </location>
</feature>
<sequence length="372" mass="41630">MLEASNIVEASPAPSIDSLISGTYTIKHTNPLIWYHGRWTDEPSTWWTGTGFKLNVLGLSSLSLNIGPVTTSPYAAVGISVDYEAFRTVNISAGANTLPLNLPKSNSIIPKTHVVRIATEGWQNNRIELDSITLNKGAILLPYKPSKLSFQFIGDSLTAGQYDARGVIDTWAFITGETFKAEHRINAQPGACLTDQLCWGNYHGVSYQYFRTEDTGYYYTTDHNYTTAWDFKKDLPSTHVFIHIGANDNAYNITGDAFKATYLAFLEKLRRLYPTQPIFILTPFGWPSADGNVYYYYEGVYADVVATRKAAGDKHIYLVDTSGWQRYQDIFPDNSHPTEAGHQHIADQMIAWLKDWGLKPQKSWATLPSGSN</sequence>
<dbReference type="InterPro" id="IPR052762">
    <property type="entry name" value="PCW_deacetylase/CE"/>
</dbReference>
<keyword evidence="3" id="KW-1185">Reference proteome</keyword>
<dbReference type="AlphaFoldDB" id="A0A0C3KFQ9"/>
<evidence type="ECO:0000259" key="1">
    <source>
        <dbReference type="Pfam" id="PF13472"/>
    </source>
</evidence>
<protein>
    <recommendedName>
        <fullName evidence="1">SGNH hydrolase-type esterase domain-containing protein</fullName>
    </recommendedName>
</protein>
<organism evidence="2 3">
    <name type="scientific">Tulasnella calospora MUT 4182</name>
    <dbReference type="NCBI Taxonomy" id="1051891"/>
    <lineage>
        <taxon>Eukaryota</taxon>
        <taxon>Fungi</taxon>
        <taxon>Dikarya</taxon>
        <taxon>Basidiomycota</taxon>
        <taxon>Agaricomycotina</taxon>
        <taxon>Agaricomycetes</taxon>
        <taxon>Cantharellales</taxon>
        <taxon>Tulasnellaceae</taxon>
        <taxon>Tulasnella</taxon>
    </lineage>
</organism>
<evidence type="ECO:0000313" key="3">
    <source>
        <dbReference type="Proteomes" id="UP000054248"/>
    </source>
</evidence>
<gene>
    <name evidence="2" type="ORF">M407DRAFT_81735</name>
</gene>
<dbReference type="Proteomes" id="UP000054248">
    <property type="component" value="Unassembled WGS sequence"/>
</dbReference>
<dbReference type="PANTHER" id="PTHR37834:SF2">
    <property type="entry name" value="ESTERASE, SGNH HYDROLASE-TYPE"/>
    <property type="match status" value="1"/>
</dbReference>
<reference evidence="3" key="2">
    <citation type="submission" date="2015-01" db="EMBL/GenBank/DDBJ databases">
        <title>Evolutionary Origins and Diversification of the Mycorrhizal Mutualists.</title>
        <authorList>
            <consortium name="DOE Joint Genome Institute"/>
            <consortium name="Mycorrhizal Genomics Consortium"/>
            <person name="Kohler A."/>
            <person name="Kuo A."/>
            <person name="Nagy L.G."/>
            <person name="Floudas D."/>
            <person name="Copeland A."/>
            <person name="Barry K.W."/>
            <person name="Cichocki N."/>
            <person name="Veneault-Fourrey C."/>
            <person name="LaButti K."/>
            <person name="Lindquist E.A."/>
            <person name="Lipzen A."/>
            <person name="Lundell T."/>
            <person name="Morin E."/>
            <person name="Murat C."/>
            <person name="Riley R."/>
            <person name="Ohm R."/>
            <person name="Sun H."/>
            <person name="Tunlid A."/>
            <person name="Henrissat B."/>
            <person name="Grigoriev I.V."/>
            <person name="Hibbett D.S."/>
            <person name="Martin F."/>
        </authorList>
    </citation>
    <scope>NUCLEOTIDE SEQUENCE [LARGE SCALE GENOMIC DNA]</scope>
    <source>
        <strain evidence="3">MUT 4182</strain>
    </source>
</reference>
<dbReference type="SUPFAM" id="SSF52266">
    <property type="entry name" value="SGNH hydrolase"/>
    <property type="match status" value="1"/>
</dbReference>
<dbReference type="OrthoDB" id="426133at2759"/>
<dbReference type="InterPro" id="IPR013830">
    <property type="entry name" value="SGNH_hydro"/>
</dbReference>
<dbReference type="InterPro" id="IPR036514">
    <property type="entry name" value="SGNH_hydro_sf"/>
</dbReference>
<name>A0A0C3KFQ9_9AGAM</name>